<gene>
    <name evidence="1" type="ORF">HMPREF9211_0162</name>
</gene>
<sequence>MSLKKMKKDTSKKLKKIHGCKDSSANDMRKYKIGITNTLKII</sequence>
<reference evidence="1 2" key="1">
    <citation type="submission" date="2010-09" db="EMBL/GenBank/DDBJ databases">
        <authorList>
            <person name="Durkin A.S."/>
            <person name="Madupu R."/>
            <person name="Torralba M."/>
            <person name="Gillis M."/>
            <person name="Methe B."/>
            <person name="Sutton G."/>
            <person name="Nelson K.E."/>
        </authorList>
    </citation>
    <scope>NUCLEOTIDE SEQUENCE [LARGE SCALE GENOMIC DNA]</scope>
    <source>
        <strain evidence="1 2">LactinV 01V1-a</strain>
    </source>
</reference>
<protein>
    <submittedName>
        <fullName evidence="1">Uncharacterized protein</fullName>
    </submittedName>
</protein>
<organism evidence="1 2">
    <name type="scientific">Lactobacillus iners LactinV 01V1-a</name>
    <dbReference type="NCBI Taxonomy" id="879297"/>
    <lineage>
        <taxon>Bacteria</taxon>
        <taxon>Bacillati</taxon>
        <taxon>Bacillota</taxon>
        <taxon>Bacilli</taxon>
        <taxon>Lactobacillales</taxon>
        <taxon>Lactobacillaceae</taxon>
        <taxon>Lactobacillus</taxon>
    </lineage>
</organism>
<dbReference type="EMBL" id="AEHQ01000007">
    <property type="protein sequence ID" value="EFO71332.1"/>
    <property type="molecule type" value="Genomic_DNA"/>
</dbReference>
<accession>E1NRB5</accession>
<dbReference type="AlphaFoldDB" id="E1NRB5"/>
<name>E1NRB5_9LACO</name>
<proteinExistence type="predicted"/>
<dbReference type="Proteomes" id="UP000003648">
    <property type="component" value="Unassembled WGS sequence"/>
</dbReference>
<comment type="caution">
    <text evidence="1">The sequence shown here is derived from an EMBL/GenBank/DDBJ whole genome shotgun (WGS) entry which is preliminary data.</text>
</comment>
<evidence type="ECO:0000313" key="1">
    <source>
        <dbReference type="EMBL" id="EFO71332.1"/>
    </source>
</evidence>
<evidence type="ECO:0000313" key="2">
    <source>
        <dbReference type="Proteomes" id="UP000003648"/>
    </source>
</evidence>